<dbReference type="SUPFAM" id="SSF48452">
    <property type="entry name" value="TPR-like"/>
    <property type="match status" value="1"/>
</dbReference>
<evidence type="ECO:0000313" key="3">
    <source>
        <dbReference type="Proteomes" id="UP001139461"/>
    </source>
</evidence>
<dbReference type="RefSeq" id="WP_237601476.1">
    <property type="nucleotide sequence ID" value="NZ_JAIRBA010000002.1"/>
</dbReference>
<accession>A0A9X1QQX2</accession>
<evidence type="ECO:0008006" key="4">
    <source>
        <dbReference type="Google" id="ProtNLM"/>
    </source>
</evidence>
<feature type="transmembrane region" description="Helical" evidence="1">
    <location>
        <begin position="80"/>
        <end position="97"/>
    </location>
</feature>
<evidence type="ECO:0000313" key="2">
    <source>
        <dbReference type="EMBL" id="MCG2417656.1"/>
    </source>
</evidence>
<dbReference type="InterPro" id="IPR011990">
    <property type="entry name" value="TPR-like_helical_dom_sf"/>
</dbReference>
<reference evidence="2" key="1">
    <citation type="submission" date="2021-09" db="EMBL/GenBank/DDBJ databases">
        <title>Genome of Aequorivita sp. strain F47161.</title>
        <authorList>
            <person name="Wang Y."/>
        </authorList>
    </citation>
    <scope>NUCLEOTIDE SEQUENCE</scope>
    <source>
        <strain evidence="2">F47161</strain>
    </source>
</reference>
<name>A0A9X1QQX2_9FLAO</name>
<organism evidence="2 3">
    <name type="scientific">Aequorivita vitellina</name>
    <dbReference type="NCBI Taxonomy" id="2874475"/>
    <lineage>
        <taxon>Bacteria</taxon>
        <taxon>Pseudomonadati</taxon>
        <taxon>Bacteroidota</taxon>
        <taxon>Flavobacteriia</taxon>
        <taxon>Flavobacteriales</taxon>
        <taxon>Flavobacteriaceae</taxon>
        <taxon>Aequorivita</taxon>
    </lineage>
</organism>
<keyword evidence="1" id="KW-0472">Membrane</keyword>
<keyword evidence="1" id="KW-1133">Transmembrane helix</keyword>
<proteinExistence type="predicted"/>
<dbReference type="AlphaFoldDB" id="A0A9X1QQX2"/>
<dbReference type="Gene3D" id="1.25.40.10">
    <property type="entry name" value="Tetratricopeptide repeat domain"/>
    <property type="match status" value="1"/>
</dbReference>
<keyword evidence="3" id="KW-1185">Reference proteome</keyword>
<dbReference type="Proteomes" id="UP001139461">
    <property type="component" value="Unassembled WGS sequence"/>
</dbReference>
<comment type="caution">
    <text evidence="2">The sequence shown here is derived from an EMBL/GenBank/DDBJ whole genome shotgun (WGS) entry which is preliminary data.</text>
</comment>
<dbReference type="EMBL" id="JAIRBA010000002">
    <property type="protein sequence ID" value="MCG2417656.1"/>
    <property type="molecule type" value="Genomic_DNA"/>
</dbReference>
<keyword evidence="1" id="KW-0812">Transmembrane</keyword>
<protein>
    <recommendedName>
        <fullName evidence="4">Tetratricopeptide repeat protein</fullName>
    </recommendedName>
</protein>
<gene>
    <name evidence="2" type="ORF">K8089_01385</name>
</gene>
<evidence type="ECO:0000256" key="1">
    <source>
        <dbReference type="SAM" id="Phobius"/>
    </source>
</evidence>
<sequence>MNEADTILIEKYIQGVLTAKERMLFENRLANEASLSEAYQSTLAAYELINIAGRTELKNKLKSFQKNNSKSKKSLLSFKYFYYAAALFILLIGSYVFNNYLNTMNSSQVFKTYFKAYPAPSVLRGNDTIENVNWNSAILYYEQENYKEAIANFEKTENTIPQYKVDFYKAICYLQWDDTYLNSAINSFKKISQQKSDFQEQALWYYGLALLKDGDITEATKTFEFIVENKTFNYKLASEILKIRVKD</sequence>